<comment type="caution">
    <text evidence="3">The sequence shown here is derived from an EMBL/GenBank/DDBJ whole genome shotgun (WGS) entry which is preliminary data.</text>
</comment>
<feature type="chain" id="PRO_5045809722" evidence="1">
    <location>
        <begin position="20"/>
        <end position="168"/>
    </location>
</feature>
<gene>
    <name evidence="3" type="ORF">ACFO5Q_02920</name>
</gene>
<evidence type="ECO:0000313" key="4">
    <source>
        <dbReference type="Proteomes" id="UP001595776"/>
    </source>
</evidence>
<proteinExistence type="predicted"/>
<dbReference type="InterPro" id="IPR032710">
    <property type="entry name" value="NTF2-like_dom_sf"/>
</dbReference>
<dbReference type="Proteomes" id="UP001595776">
    <property type="component" value="Unassembled WGS sequence"/>
</dbReference>
<reference evidence="4" key="1">
    <citation type="journal article" date="2019" name="Int. J. Syst. Evol. Microbiol.">
        <title>The Global Catalogue of Microorganisms (GCM) 10K type strain sequencing project: providing services to taxonomists for standard genome sequencing and annotation.</title>
        <authorList>
            <consortium name="The Broad Institute Genomics Platform"/>
            <consortium name="The Broad Institute Genome Sequencing Center for Infectious Disease"/>
            <person name="Wu L."/>
            <person name="Ma J."/>
        </authorList>
    </citation>
    <scope>NUCLEOTIDE SEQUENCE [LARGE SCALE GENOMIC DNA]</scope>
    <source>
        <strain evidence="4">CGMCC 1.15304</strain>
    </source>
</reference>
<evidence type="ECO:0000259" key="2">
    <source>
        <dbReference type="Pfam" id="PF14534"/>
    </source>
</evidence>
<sequence>MKALLVALLLAGVPSAAHAQESTESDLFKALKELDDILFERSFNRCEYSVLNQIVSDDFEFYHDSGGFENSKASFIQTVQKNICGNPAIKPIRKLVAGSLEVFPLYENGALYGAIQRGEHEFFLRQEGVPLRHTSTARFTHVWIKEGDSWLLKRVLSYDHHSPDEGGR</sequence>
<dbReference type="InterPro" id="IPR027843">
    <property type="entry name" value="DUF4440"/>
</dbReference>
<accession>A0ABV8U7C2</accession>
<dbReference type="SUPFAM" id="SSF54427">
    <property type="entry name" value="NTF2-like"/>
    <property type="match status" value="1"/>
</dbReference>
<organism evidence="3 4">
    <name type="scientific">Kordiimonas lipolytica</name>
    <dbReference type="NCBI Taxonomy" id="1662421"/>
    <lineage>
        <taxon>Bacteria</taxon>
        <taxon>Pseudomonadati</taxon>
        <taxon>Pseudomonadota</taxon>
        <taxon>Alphaproteobacteria</taxon>
        <taxon>Kordiimonadales</taxon>
        <taxon>Kordiimonadaceae</taxon>
        <taxon>Kordiimonas</taxon>
    </lineage>
</organism>
<name>A0ABV8U7C2_9PROT</name>
<keyword evidence="4" id="KW-1185">Reference proteome</keyword>
<feature type="domain" description="DUF4440" evidence="2">
    <location>
        <begin position="39"/>
        <end position="152"/>
    </location>
</feature>
<dbReference type="Pfam" id="PF14534">
    <property type="entry name" value="DUF4440"/>
    <property type="match status" value="1"/>
</dbReference>
<dbReference type="Gene3D" id="3.10.450.50">
    <property type="match status" value="1"/>
</dbReference>
<protein>
    <submittedName>
        <fullName evidence="3">Nuclear transport factor 2 family protein</fullName>
    </submittedName>
</protein>
<evidence type="ECO:0000256" key="1">
    <source>
        <dbReference type="SAM" id="SignalP"/>
    </source>
</evidence>
<feature type="signal peptide" evidence="1">
    <location>
        <begin position="1"/>
        <end position="19"/>
    </location>
</feature>
<keyword evidence="1" id="KW-0732">Signal</keyword>
<evidence type="ECO:0000313" key="3">
    <source>
        <dbReference type="EMBL" id="MFC4346797.1"/>
    </source>
</evidence>
<dbReference type="EMBL" id="JBHSCR010000001">
    <property type="protein sequence ID" value="MFC4346797.1"/>
    <property type="molecule type" value="Genomic_DNA"/>
</dbReference>
<dbReference type="RefSeq" id="WP_068148572.1">
    <property type="nucleotide sequence ID" value="NZ_JBHSCR010000001.1"/>
</dbReference>